<feature type="non-terminal residue" evidence="1">
    <location>
        <position position="50"/>
    </location>
</feature>
<name>A0A4U3A2I0_9BACI</name>
<gene>
    <name evidence="1" type="ORF">FC699_33280</name>
</gene>
<dbReference type="Proteomes" id="UP000305222">
    <property type="component" value="Unassembled WGS sequence"/>
</dbReference>
<evidence type="ECO:0000313" key="2">
    <source>
        <dbReference type="Proteomes" id="UP000305222"/>
    </source>
</evidence>
<organism evidence="1 2">
    <name type="scientific">Bacillus wiedmannii</name>
    <dbReference type="NCBI Taxonomy" id="1890302"/>
    <lineage>
        <taxon>Bacteria</taxon>
        <taxon>Bacillati</taxon>
        <taxon>Bacillota</taxon>
        <taxon>Bacilli</taxon>
        <taxon>Bacillales</taxon>
        <taxon>Bacillaceae</taxon>
        <taxon>Bacillus</taxon>
        <taxon>Bacillus cereus group</taxon>
    </lineage>
</organism>
<accession>A0A4U3A2I0</accession>
<reference evidence="1 2" key="1">
    <citation type="journal article" date="2019" name="Environ. Microbiol.">
        <title>An active ?-lactamase is a part of an orchestrated cell wall stress resistance network of Bacillus subtilis and related rhizosphere species.</title>
        <authorList>
            <person name="Bucher T."/>
            <person name="Keren-Paz A."/>
            <person name="Hausser J."/>
            <person name="Olender T."/>
            <person name="Cytryn E."/>
            <person name="Kolodkin-Gal I."/>
        </authorList>
    </citation>
    <scope>NUCLEOTIDE SEQUENCE [LARGE SCALE GENOMIC DNA]</scope>
    <source>
        <strain evidence="1 2">I5</strain>
    </source>
</reference>
<protein>
    <submittedName>
        <fullName evidence="1">DNA alkylation repair protein</fullName>
    </submittedName>
</protein>
<comment type="caution">
    <text evidence="1">The sequence shown here is derived from an EMBL/GenBank/DDBJ whole genome shotgun (WGS) entry which is preliminary data.</text>
</comment>
<sequence>MEPMLCPSCKTNRTRFNILEQQVKPVKLNPQTGQVEEEYTNETMNAFNMS</sequence>
<proteinExistence type="predicted"/>
<dbReference type="AlphaFoldDB" id="A0A4U3A2I0"/>
<dbReference type="EMBL" id="SZON01003072">
    <property type="protein sequence ID" value="TKI82096.1"/>
    <property type="molecule type" value="Genomic_DNA"/>
</dbReference>
<evidence type="ECO:0000313" key="1">
    <source>
        <dbReference type="EMBL" id="TKI82096.1"/>
    </source>
</evidence>